<evidence type="ECO:0000256" key="9">
    <source>
        <dbReference type="SAM" id="SignalP"/>
    </source>
</evidence>
<reference evidence="10" key="1">
    <citation type="submission" date="2025-08" db="UniProtKB">
        <authorList>
            <consortium name="Ensembl"/>
        </authorList>
    </citation>
    <scope>IDENTIFICATION</scope>
</reference>
<evidence type="ECO:0000256" key="4">
    <source>
        <dbReference type="ARBA" id="ARBA00022729"/>
    </source>
</evidence>
<comment type="similarity">
    <text evidence="1">Belongs to the peptidase S10 family.</text>
</comment>
<feature type="signal peptide" evidence="9">
    <location>
        <begin position="1"/>
        <end position="22"/>
    </location>
</feature>
<dbReference type="GO" id="GO:0004185">
    <property type="term" value="F:serine-type carboxypeptidase activity"/>
    <property type="evidence" value="ECO:0007669"/>
    <property type="project" value="InterPro"/>
</dbReference>
<sequence>MRLLQETVVLLLLWNCLESAHSRSCSMLFCRKSHSVSSPDGVDLGSPLFLTPYLEKGAIDEARKLSLVGELPGANVKSYSGYLTVNKKYNSNLFFWFFPALMAGHEKAPVLLWLQGGPGLTSLFGLFVEHGPYVVFKNLTVGLRDYSWTTKYSVLYIDNPVGTGFSFTDDDRGFARNQDDVGRDLYSALTQFFQIFPEYQSNDFYATGESYAGKYVPAISYYIHKNNPTAKVKINLKGMAIGDGLCDPEMMIGDYGEFLYQIGLLDELQRQYVDKQTDLSVQLIQQQKWVEAFQVIDTLLKGDLWHYPSFLENATGCTRYIYYNYMSCQAPEDFKYFVPFVTLPEVRRSIHVGNLTLHDKSKVEKHLIQDIMKSVKPWLGVLMDNYRVSGARFFTLC</sequence>
<dbReference type="PANTHER" id="PTHR11802:SF472">
    <property type="entry name" value="SERINE CARBOXYPEPTIDASE CPVL-RELATED"/>
    <property type="match status" value="1"/>
</dbReference>
<keyword evidence="3" id="KW-0645">Protease</keyword>
<keyword evidence="5" id="KW-0378">Hydrolase</keyword>
<dbReference type="Gene3D" id="3.40.50.1820">
    <property type="entry name" value="alpha/beta hydrolase"/>
    <property type="match status" value="1"/>
</dbReference>
<keyword evidence="2" id="KW-0121">Carboxypeptidase</keyword>
<evidence type="ECO:0000256" key="1">
    <source>
        <dbReference type="ARBA" id="ARBA00009431"/>
    </source>
</evidence>
<evidence type="ECO:0000256" key="3">
    <source>
        <dbReference type="ARBA" id="ARBA00022670"/>
    </source>
</evidence>
<dbReference type="STRING" id="80966.ENSAPOP00000030660"/>
<evidence type="ECO:0000256" key="8">
    <source>
        <dbReference type="ARBA" id="ARBA00072229"/>
    </source>
</evidence>
<comment type="function">
    <text evidence="7">May be involved in the digestion of phagocytosed particles in the lysosome, participation in an inflammatory protease cascade, and trimming of peptides for antigen presentation.</text>
</comment>
<keyword evidence="11" id="KW-1185">Reference proteome</keyword>
<evidence type="ECO:0000313" key="10">
    <source>
        <dbReference type="Ensembl" id="ENSAPOP00000030660.1"/>
    </source>
</evidence>
<dbReference type="Ensembl" id="ENSAPOT00000032845.1">
    <property type="protein sequence ID" value="ENSAPOP00000030660.1"/>
    <property type="gene ID" value="ENSAPOG00000017366.1"/>
</dbReference>
<dbReference type="FunFam" id="3.40.50.1820:FF:000096">
    <property type="entry name" value="Carboxypeptidase vitellogenic-like"/>
    <property type="match status" value="1"/>
</dbReference>
<dbReference type="InterPro" id="IPR029058">
    <property type="entry name" value="AB_hydrolase_fold"/>
</dbReference>
<dbReference type="AlphaFoldDB" id="A0A3Q1HS43"/>
<accession>A0A3Q1HS43</accession>
<dbReference type="GO" id="GO:0006508">
    <property type="term" value="P:proteolysis"/>
    <property type="evidence" value="ECO:0007669"/>
    <property type="project" value="UniProtKB-KW"/>
</dbReference>
<dbReference type="GeneTree" id="ENSGT00940000159498"/>
<keyword evidence="4 9" id="KW-0732">Signal</keyword>
<dbReference type="Pfam" id="PF00450">
    <property type="entry name" value="Peptidase_S10"/>
    <property type="match status" value="1"/>
</dbReference>
<dbReference type="InParanoid" id="A0A3Q1HS43"/>
<evidence type="ECO:0000313" key="11">
    <source>
        <dbReference type="Proteomes" id="UP000257200"/>
    </source>
</evidence>
<dbReference type="PRINTS" id="PR00724">
    <property type="entry name" value="CRBOXYPTASEC"/>
</dbReference>
<reference evidence="10" key="2">
    <citation type="submission" date="2025-09" db="UniProtKB">
        <authorList>
            <consortium name="Ensembl"/>
        </authorList>
    </citation>
    <scope>IDENTIFICATION</scope>
</reference>
<name>A0A3Q1HS43_9TELE</name>
<keyword evidence="6" id="KW-0325">Glycoprotein</keyword>
<organism evidence="10 11">
    <name type="scientific">Acanthochromis polyacanthus</name>
    <name type="common">spiny chromis</name>
    <dbReference type="NCBI Taxonomy" id="80966"/>
    <lineage>
        <taxon>Eukaryota</taxon>
        <taxon>Metazoa</taxon>
        <taxon>Chordata</taxon>
        <taxon>Craniata</taxon>
        <taxon>Vertebrata</taxon>
        <taxon>Euteleostomi</taxon>
        <taxon>Actinopterygii</taxon>
        <taxon>Neopterygii</taxon>
        <taxon>Teleostei</taxon>
        <taxon>Neoteleostei</taxon>
        <taxon>Acanthomorphata</taxon>
        <taxon>Ovalentaria</taxon>
        <taxon>Pomacentridae</taxon>
        <taxon>Acanthochromis</taxon>
    </lineage>
</organism>
<evidence type="ECO:0000256" key="5">
    <source>
        <dbReference type="ARBA" id="ARBA00022801"/>
    </source>
</evidence>
<dbReference type="FunCoup" id="A0A3Q1HS43">
    <property type="interactions" value="430"/>
</dbReference>
<dbReference type="InterPro" id="IPR001563">
    <property type="entry name" value="Peptidase_S10"/>
</dbReference>
<evidence type="ECO:0000256" key="6">
    <source>
        <dbReference type="ARBA" id="ARBA00023180"/>
    </source>
</evidence>
<dbReference type="PANTHER" id="PTHR11802">
    <property type="entry name" value="SERINE PROTEASE FAMILY S10 SERINE CARBOXYPEPTIDASE"/>
    <property type="match status" value="1"/>
</dbReference>
<dbReference type="SUPFAM" id="SSF53474">
    <property type="entry name" value="alpha/beta-Hydrolases"/>
    <property type="match status" value="1"/>
</dbReference>
<protein>
    <recommendedName>
        <fullName evidence="8">Probable serine carboxypeptidase CPVL</fullName>
    </recommendedName>
</protein>
<dbReference type="Proteomes" id="UP000257200">
    <property type="component" value="Unplaced"/>
</dbReference>
<evidence type="ECO:0000256" key="2">
    <source>
        <dbReference type="ARBA" id="ARBA00022645"/>
    </source>
</evidence>
<proteinExistence type="inferred from homology"/>
<feature type="chain" id="PRO_5018536325" description="Probable serine carboxypeptidase CPVL" evidence="9">
    <location>
        <begin position="23"/>
        <end position="397"/>
    </location>
</feature>
<evidence type="ECO:0000256" key="7">
    <source>
        <dbReference type="ARBA" id="ARBA00055171"/>
    </source>
</evidence>